<evidence type="ECO:0000256" key="3">
    <source>
        <dbReference type="ARBA" id="ARBA00022605"/>
    </source>
</evidence>
<dbReference type="GO" id="GO:0009098">
    <property type="term" value="P:L-leucine biosynthetic process"/>
    <property type="evidence" value="ECO:0007669"/>
    <property type="project" value="InterPro"/>
</dbReference>
<comment type="catalytic activity">
    <reaction evidence="7">
        <text>pyruvate + acetyl-CoA + H2O = (3R)-citramalate + CoA + H(+)</text>
        <dbReference type="Rhea" id="RHEA:19045"/>
        <dbReference type="ChEBI" id="CHEBI:15361"/>
        <dbReference type="ChEBI" id="CHEBI:15377"/>
        <dbReference type="ChEBI" id="CHEBI:15378"/>
        <dbReference type="ChEBI" id="CHEBI:30934"/>
        <dbReference type="ChEBI" id="CHEBI:57287"/>
        <dbReference type="ChEBI" id="CHEBI:57288"/>
        <dbReference type="EC" id="2.3.3.21"/>
    </reaction>
</comment>
<dbReference type="PANTHER" id="PTHR43538">
    <property type="entry name" value="ALPHA-IPM SYNTHASE/HOMOCITRATE SYNTHASE"/>
    <property type="match status" value="1"/>
</dbReference>
<dbReference type="PANTHER" id="PTHR43538:SF1">
    <property type="entry name" value="(R)-CITRAMALATE SYNTHASE"/>
    <property type="match status" value="1"/>
</dbReference>
<dbReference type="CDD" id="cd07941">
    <property type="entry name" value="DRE_TIM_LeuA3"/>
    <property type="match status" value="1"/>
</dbReference>
<proteinExistence type="inferred from homology"/>
<gene>
    <name evidence="11" type="primary">cimA</name>
    <name evidence="11" type="ORF">RT761_02767</name>
</gene>
<evidence type="ECO:0000256" key="7">
    <source>
        <dbReference type="ARBA" id="ARBA00048263"/>
    </source>
</evidence>
<dbReference type="GO" id="GO:0043714">
    <property type="term" value="F:(R)-citramalate synthase activity"/>
    <property type="evidence" value="ECO:0007669"/>
    <property type="project" value="UniProtKB-UniRule"/>
</dbReference>
<evidence type="ECO:0000259" key="10">
    <source>
        <dbReference type="PROSITE" id="PS50991"/>
    </source>
</evidence>
<evidence type="ECO:0000313" key="11">
    <source>
        <dbReference type="EMBL" id="QPM69534.1"/>
    </source>
</evidence>
<evidence type="ECO:0000256" key="1">
    <source>
        <dbReference type="ARBA" id="ARBA00004743"/>
    </source>
</evidence>
<dbReference type="InterPro" id="IPR013785">
    <property type="entry name" value="Aldolase_TIM"/>
</dbReference>
<dbReference type="Pfam" id="PF08502">
    <property type="entry name" value="LeuA_dimer"/>
    <property type="match status" value="1"/>
</dbReference>
<dbReference type="SMART" id="SM00917">
    <property type="entry name" value="LeuA_dimer"/>
    <property type="match status" value="1"/>
</dbReference>
<keyword evidence="3" id="KW-0028">Amino-acid biosynthesis</keyword>
<dbReference type="NCBIfam" id="TIGR00977">
    <property type="entry name" value="citramal_synth"/>
    <property type="match status" value="1"/>
</dbReference>
<accession>A0A7T1AP74</accession>
<dbReference type="PROSITE" id="PS00816">
    <property type="entry name" value="AIPM_HOMOCIT_SYNTH_2"/>
    <property type="match status" value="1"/>
</dbReference>
<dbReference type="Gene3D" id="3.20.20.70">
    <property type="entry name" value="Aldolase class I"/>
    <property type="match status" value="1"/>
</dbReference>
<keyword evidence="12" id="KW-1185">Reference proteome</keyword>
<dbReference type="PROSITE" id="PS50991">
    <property type="entry name" value="PYR_CT"/>
    <property type="match status" value="1"/>
</dbReference>
<dbReference type="Gene3D" id="1.10.238.260">
    <property type="match status" value="1"/>
</dbReference>
<dbReference type="SUPFAM" id="SSF51569">
    <property type="entry name" value="Aldolase"/>
    <property type="match status" value="1"/>
</dbReference>
<keyword evidence="11" id="KW-0012">Acyltransferase</keyword>
<dbReference type="GO" id="GO:0003852">
    <property type="term" value="F:2-isopropylmalate synthase activity"/>
    <property type="evidence" value="ECO:0007669"/>
    <property type="project" value="InterPro"/>
</dbReference>
<evidence type="ECO:0000256" key="9">
    <source>
        <dbReference type="RuleBase" id="RU003523"/>
    </source>
</evidence>
<sequence>MSQVKIYDTTLRDGSQMEGINFSVQDKIQIALKLDEFGIHYIEGGWPGSNPKDIAFFEKAQKISFHNAKICAFGSTRKAETKPDQDKNLRLLLEAGSPVITIFGKSWTLHVKRALRTTLDENLKMIDDSISFLKSAGKTVFFDAEHFFDGYKQDQDYALKTIEVAYNAGADAIILCDTNGGALPHEIASIFSKVKSQLTESFEIGIHTHNDGGIAVANSLIAVDCGANQIQGTFNGYGERCGNANLCSIIPNLVLKMGISCLSEEQLKKLVEVSRFIDETANMRPNHYQPFVGKSAFTHKGGIHASAIMRDPLTYEHVIPDLVGNQRRILVSEQAGKSNILYRAHEVGVDLQPDDSRVTSLIDKIKESESYGYQYEGADASFEMMLREVLGETMNFFTLQGFRVIVEKRGDEEVITEATIKLNVGDHFVHTAAEGDGPVHALDNALRKALESLYPQLKRIRLSDYKVRVLNEKDGTAAKIRVLIQTTDGSHTWGTVGVSTDVIEASWEALEDSVKYGLWQKTKEEN</sequence>
<dbReference type="Gene3D" id="3.30.160.270">
    <property type="match status" value="1"/>
</dbReference>
<dbReference type="KEGG" id="alam:RT761_02767"/>
<dbReference type="EMBL" id="CP065383">
    <property type="protein sequence ID" value="QPM69534.1"/>
    <property type="molecule type" value="Genomic_DNA"/>
</dbReference>
<evidence type="ECO:0000256" key="4">
    <source>
        <dbReference type="ARBA" id="ARBA00022624"/>
    </source>
</evidence>
<dbReference type="AlphaFoldDB" id="A0A7T1AP74"/>
<evidence type="ECO:0000313" key="12">
    <source>
        <dbReference type="Proteomes" id="UP000594463"/>
    </source>
</evidence>
<dbReference type="Proteomes" id="UP000594463">
    <property type="component" value="Chromosome"/>
</dbReference>
<dbReference type="InterPro" id="IPR005675">
    <property type="entry name" value="Citramal_synthase"/>
</dbReference>
<dbReference type="PROSITE" id="PS00815">
    <property type="entry name" value="AIPM_HOMOCIT_SYNTH_1"/>
    <property type="match status" value="1"/>
</dbReference>
<dbReference type="EC" id="2.3.3.21" evidence="8"/>
<dbReference type="InterPro" id="IPR000891">
    <property type="entry name" value="PYR_CT"/>
</dbReference>
<dbReference type="SUPFAM" id="SSF110921">
    <property type="entry name" value="2-isopropylmalate synthase LeuA, allosteric (dimerisation) domain"/>
    <property type="match status" value="1"/>
</dbReference>
<feature type="domain" description="Pyruvate carboxyltransferase" evidence="10">
    <location>
        <begin position="4"/>
        <end position="271"/>
    </location>
</feature>
<dbReference type="InterPro" id="IPR036230">
    <property type="entry name" value="LeuA_allosteric_dom_sf"/>
</dbReference>
<dbReference type="InterPro" id="IPR013709">
    <property type="entry name" value="2-isopropylmalate_synth_dimer"/>
</dbReference>
<evidence type="ECO:0000256" key="2">
    <source>
        <dbReference type="ARBA" id="ARBA00006154"/>
    </source>
</evidence>
<dbReference type="RefSeq" id="WP_218112010.1">
    <property type="nucleotide sequence ID" value="NZ_CP065383.1"/>
</dbReference>
<dbReference type="UniPathway" id="UPA00047">
    <property type="reaction ID" value="UER00066"/>
</dbReference>
<keyword evidence="5 9" id="KW-0808">Transferase</keyword>
<keyword evidence="4" id="KW-0412">Isoleucine biosynthesis</keyword>
<evidence type="ECO:0000256" key="8">
    <source>
        <dbReference type="NCBIfam" id="TIGR00977"/>
    </source>
</evidence>
<dbReference type="GO" id="GO:0009097">
    <property type="term" value="P:isoleucine biosynthetic process"/>
    <property type="evidence" value="ECO:0007669"/>
    <property type="project" value="UniProtKB-UniRule"/>
</dbReference>
<organism evidence="11 12">
    <name type="scientific">Atribacter laminatus</name>
    <dbReference type="NCBI Taxonomy" id="2847778"/>
    <lineage>
        <taxon>Bacteria</taxon>
        <taxon>Pseudomonadati</taxon>
        <taxon>Atribacterota</taxon>
        <taxon>Atribacteria</taxon>
        <taxon>Atribacterales</taxon>
        <taxon>Atribacteraceae</taxon>
        <taxon>Atribacter</taxon>
    </lineage>
</organism>
<dbReference type="InterPro" id="IPR002034">
    <property type="entry name" value="AIPM/Hcit_synth_CS"/>
</dbReference>
<keyword evidence="6" id="KW-0100">Branched-chain amino acid biosynthesis</keyword>
<name>A0A7T1AP74_ATRLM</name>
<evidence type="ECO:0000256" key="5">
    <source>
        <dbReference type="ARBA" id="ARBA00022679"/>
    </source>
</evidence>
<protein>
    <recommendedName>
        <fullName evidence="8">Citramalate synthase</fullName>
        <ecNumber evidence="8">2.3.3.21</ecNumber>
    </recommendedName>
</protein>
<evidence type="ECO:0000256" key="6">
    <source>
        <dbReference type="ARBA" id="ARBA00023304"/>
    </source>
</evidence>
<comment type="pathway">
    <text evidence="1">Amino-acid biosynthesis; L-isoleucine biosynthesis; 2-oxobutanoate from pyruvate: step 1/3.</text>
</comment>
<comment type="similarity">
    <text evidence="2 9">Belongs to the alpha-IPM synthase/homocitrate synthase family.</text>
</comment>
<dbReference type="Pfam" id="PF00682">
    <property type="entry name" value="HMGL-like"/>
    <property type="match status" value="1"/>
</dbReference>
<reference evidence="11 12" key="1">
    <citation type="journal article" date="2021" name="Nat. Commun.">
        <title>Isolation of a member of the candidate phylum Atribacteria reveals a unique cell membrane structure.</title>
        <authorList>
            <person name="Taiki K."/>
            <person name="Nobu M.K."/>
            <person name="Kusada H."/>
            <person name="Meng X.-Y."/>
            <person name="Hosoki N."/>
            <person name="Uematsu K."/>
            <person name="Yoshioka H."/>
            <person name="Kamagata Y."/>
            <person name="Tamaki H."/>
        </authorList>
    </citation>
    <scope>NUCLEOTIDE SEQUENCE [LARGE SCALE GENOMIC DNA]</scope>
    <source>
        <strain evidence="11 12">RT761</strain>
    </source>
</reference>
<dbReference type="Pfam" id="PF22617">
    <property type="entry name" value="HCS_D2"/>
    <property type="match status" value="1"/>
</dbReference>
<dbReference type="InterPro" id="IPR054691">
    <property type="entry name" value="LeuA/HCS_post-cat"/>
</dbReference>